<keyword evidence="1" id="KW-0732">Signal</keyword>
<name>A0A437QT49_9GAMM</name>
<dbReference type="PROSITE" id="PS51257">
    <property type="entry name" value="PROKAR_LIPOPROTEIN"/>
    <property type="match status" value="1"/>
</dbReference>
<evidence type="ECO:0000313" key="2">
    <source>
        <dbReference type="EMBL" id="RVU37664.1"/>
    </source>
</evidence>
<dbReference type="Proteomes" id="UP000283077">
    <property type="component" value="Unassembled WGS sequence"/>
</dbReference>
<accession>A0A437QT49</accession>
<dbReference type="EMBL" id="SACS01000008">
    <property type="protein sequence ID" value="RVU37664.1"/>
    <property type="molecule type" value="Genomic_DNA"/>
</dbReference>
<feature type="signal peptide" evidence="1">
    <location>
        <begin position="1"/>
        <end position="20"/>
    </location>
</feature>
<evidence type="ECO:0000313" key="3">
    <source>
        <dbReference type="Proteomes" id="UP000283077"/>
    </source>
</evidence>
<evidence type="ECO:0000256" key="1">
    <source>
        <dbReference type="SAM" id="SignalP"/>
    </source>
</evidence>
<dbReference type="AlphaFoldDB" id="A0A437QT49"/>
<comment type="caution">
    <text evidence="2">The sequence shown here is derived from an EMBL/GenBank/DDBJ whole genome shotgun (WGS) entry which is preliminary data.</text>
</comment>
<gene>
    <name evidence="2" type="ORF">EOE67_09315</name>
</gene>
<evidence type="ECO:0008006" key="4">
    <source>
        <dbReference type="Google" id="ProtNLM"/>
    </source>
</evidence>
<sequence>MRALFLFFSLFLLSACNDSAPSSTTDSAEVPEQIAVKFFEALLVNNDLKAAQTYAVPSLGRVLQSFSSAKAASRTLLNIKFDEVTITIEDTNKSVREFYTDKADVMLIFTGTYDGGKRVDMRMVKMVAEKGKWLISEIKPDPFARAGT</sequence>
<organism evidence="2 3">
    <name type="scientific">Rheinheimera riviphila</name>
    <dbReference type="NCBI Taxonomy" id="1834037"/>
    <lineage>
        <taxon>Bacteria</taxon>
        <taxon>Pseudomonadati</taxon>
        <taxon>Pseudomonadota</taxon>
        <taxon>Gammaproteobacteria</taxon>
        <taxon>Chromatiales</taxon>
        <taxon>Chromatiaceae</taxon>
        <taxon>Rheinheimera</taxon>
    </lineage>
</organism>
<protein>
    <recommendedName>
        <fullName evidence="4">DUF4878 domain-containing protein</fullName>
    </recommendedName>
</protein>
<feature type="chain" id="PRO_5019242664" description="DUF4878 domain-containing protein" evidence="1">
    <location>
        <begin position="21"/>
        <end position="148"/>
    </location>
</feature>
<proteinExistence type="predicted"/>
<dbReference type="RefSeq" id="WP_127698818.1">
    <property type="nucleotide sequence ID" value="NZ_SACS01000008.1"/>
</dbReference>
<dbReference type="OrthoDB" id="5767078at2"/>
<keyword evidence="3" id="KW-1185">Reference proteome</keyword>
<reference evidence="2 3" key="1">
    <citation type="submission" date="2019-01" db="EMBL/GenBank/DDBJ databases">
        <authorList>
            <person name="Chen W.-M."/>
        </authorList>
    </citation>
    <scope>NUCLEOTIDE SEQUENCE [LARGE SCALE GENOMIC DNA]</scope>
    <source>
        <strain evidence="2 3">KYPC3</strain>
    </source>
</reference>